<dbReference type="GO" id="GO:0030295">
    <property type="term" value="F:protein kinase activator activity"/>
    <property type="evidence" value="ECO:0007669"/>
    <property type="project" value="TreeGrafter"/>
</dbReference>
<dbReference type="InterPro" id="IPR016152">
    <property type="entry name" value="PTrfase/Anion_transptr"/>
</dbReference>
<evidence type="ECO:0000259" key="1">
    <source>
        <dbReference type="PROSITE" id="PS51094"/>
    </source>
</evidence>
<name>J9GKW3_9ZZZZ</name>
<protein>
    <submittedName>
        <fullName evidence="2">PTS IIA-like nitrogen-regulatory protein PtsN</fullName>
    </submittedName>
</protein>
<dbReference type="InterPro" id="IPR051541">
    <property type="entry name" value="PTS_SugarTrans_NitroReg"/>
</dbReference>
<dbReference type="PANTHER" id="PTHR47738:SF1">
    <property type="entry name" value="NITROGEN REGULATORY PROTEIN"/>
    <property type="match status" value="1"/>
</dbReference>
<accession>J9GKW3</accession>
<dbReference type="CDD" id="cd00211">
    <property type="entry name" value="PTS_IIA_fru"/>
    <property type="match status" value="1"/>
</dbReference>
<dbReference type="PANTHER" id="PTHR47738">
    <property type="entry name" value="PTS SYSTEM FRUCTOSE-LIKE EIIA COMPONENT-RELATED"/>
    <property type="match status" value="1"/>
</dbReference>
<dbReference type="EMBL" id="AMCI01002418">
    <property type="protein sequence ID" value="EJX02773.1"/>
    <property type="molecule type" value="Genomic_DNA"/>
</dbReference>
<feature type="domain" description="PTS EIIA type-2" evidence="1">
    <location>
        <begin position="6"/>
        <end position="149"/>
    </location>
</feature>
<dbReference type="Gene3D" id="3.40.930.10">
    <property type="entry name" value="Mannitol-specific EII, Chain A"/>
    <property type="match status" value="1"/>
</dbReference>
<organism evidence="2">
    <name type="scientific">gut metagenome</name>
    <dbReference type="NCBI Taxonomy" id="749906"/>
    <lineage>
        <taxon>unclassified sequences</taxon>
        <taxon>metagenomes</taxon>
        <taxon>organismal metagenomes</taxon>
    </lineage>
</organism>
<comment type="caution">
    <text evidence="2">The sequence shown here is derived from an EMBL/GenBank/DDBJ whole genome shotgun (WGS) entry which is preliminary data.</text>
</comment>
<sequence>MNLIAPLITLETVRLNLDVISRKRLYEEASLLFESSAGVSHTEAFDALIARERLGSTCVGGGCAIPHGRLKEISEPIVVFLRTTNPISLDALDGRPVQLFICLLIPDDDNDDYLKLLRETAALFSDKSTRQALLTAQSEIDICQLIHNWVAPQDIHFEQDFDDTE</sequence>
<dbReference type="AlphaFoldDB" id="J9GKW3"/>
<evidence type="ECO:0000313" key="2">
    <source>
        <dbReference type="EMBL" id="EJX02773.1"/>
    </source>
</evidence>
<proteinExistence type="predicted"/>
<gene>
    <name evidence="2" type="ORF">EVA_09122</name>
</gene>
<reference evidence="2" key="1">
    <citation type="journal article" date="2012" name="PLoS ONE">
        <title>Gene sets for utilization of primary and secondary nutrition supplies in the distal gut of endangered iberian lynx.</title>
        <authorList>
            <person name="Alcaide M."/>
            <person name="Messina E."/>
            <person name="Richter M."/>
            <person name="Bargiela R."/>
            <person name="Peplies J."/>
            <person name="Huws S.A."/>
            <person name="Newbold C.J."/>
            <person name="Golyshin P.N."/>
            <person name="Simon M.A."/>
            <person name="Lopez G."/>
            <person name="Yakimov M.M."/>
            <person name="Ferrer M."/>
        </authorList>
    </citation>
    <scope>NUCLEOTIDE SEQUENCE</scope>
</reference>
<dbReference type="InterPro" id="IPR002178">
    <property type="entry name" value="PTS_EIIA_type-2_dom"/>
</dbReference>
<dbReference type="PROSITE" id="PS51094">
    <property type="entry name" value="PTS_EIIA_TYPE_2"/>
    <property type="match status" value="1"/>
</dbReference>
<dbReference type="Pfam" id="PF00359">
    <property type="entry name" value="PTS_EIIA_2"/>
    <property type="match status" value="1"/>
</dbReference>
<dbReference type="SUPFAM" id="SSF55804">
    <property type="entry name" value="Phoshotransferase/anion transport protein"/>
    <property type="match status" value="1"/>
</dbReference>